<sequence length="769" mass="89502">MKLKIENFGIFSKKEFPIQKVTVFTGPNESGKTTILDAFVSALVKVVGSTKYGSLLNVRYQTERNSDLGIPKLSLSQNLYLNSLVIREGNMDVGSEKELISTIEQTIFDSGYNPAKLIEQVEQLSAKTGTRKSAKEWNQTLLELTTAKQKFDEAEVNLNKIASQFAELPTWEIERQKRKEELSISLAEQSKQQKLLEELKESEEFAEVERVYGQLLQWETLETQSKQDERILKSNWDQKSKEIDGEIQSIEQKITISKERFLQLEKKLESSFSQKTQSEQKSKKLESYFDFFESWKQNIRKFQEESPVVQKIIWNPLYRSLAGGLGIFGIFSLILSLFTDFGIWVYTLPILFLGSSLYFVFRAKEIKVERDEPKWNEMIRKIYSEMETKTLGEWKPDSLSMESINLIFQRFDREYTKQKLERDSFQANITVLEEEINQFRLEEKKGKDQLLEKEKELAVILRESGVHSLSELSELYVQIRLRKDKLRTLEESLISESKKWGVSDLVDLKLQLKDKRIDLEKKGISKTFTSGNRTTKQKLENEIQSISNKIRDIERILVELEKKLDTGKAVLESRMVPAQKEWEQNKRDLETKEKRKNELEKNFNALEVLAEVFNEIQLDSTDKMSSLVKSLQLRMDALKGSLPTKQIQWNGFSEEIQISTDSSNTNQGFTNLSTGTKEQISYVLRLEYAFRIGKQFNLPFLLLDEPFRHMDVMRRDAALDYTLQCIANAEEDWKVVFFSFDEELVSKIKDLAKEYSLPCQVHELTKLVS</sequence>
<evidence type="ECO:0000313" key="3">
    <source>
        <dbReference type="EMBL" id="PJZ83132.1"/>
    </source>
</evidence>
<dbReference type="PANTHER" id="PTHR32182:SF0">
    <property type="entry name" value="DNA REPLICATION AND REPAIR PROTEIN RECF"/>
    <property type="match status" value="1"/>
</dbReference>
<protein>
    <submittedName>
        <fullName evidence="3">DNA repair protein</fullName>
    </submittedName>
</protein>
<accession>A0A2N0AFR1</accession>
<gene>
    <name evidence="3" type="ORF">CH364_17770</name>
</gene>
<feature type="coiled-coil region" evidence="1">
    <location>
        <begin position="415"/>
        <end position="442"/>
    </location>
</feature>
<organism evidence="3 4">
    <name type="scientific">Leptospira harrisiae</name>
    <dbReference type="NCBI Taxonomy" id="2023189"/>
    <lineage>
        <taxon>Bacteria</taxon>
        <taxon>Pseudomonadati</taxon>
        <taxon>Spirochaetota</taxon>
        <taxon>Spirochaetia</taxon>
        <taxon>Leptospirales</taxon>
        <taxon>Leptospiraceae</taxon>
        <taxon>Leptospira</taxon>
    </lineage>
</organism>
<keyword evidence="2" id="KW-1133">Transmembrane helix</keyword>
<dbReference type="EMBL" id="NPDX01000007">
    <property type="protein sequence ID" value="PJZ83132.1"/>
    <property type="molecule type" value="Genomic_DNA"/>
</dbReference>
<proteinExistence type="predicted"/>
<dbReference type="RefSeq" id="WP_100744134.1">
    <property type="nucleotide sequence ID" value="NZ_NPDW01000002.1"/>
</dbReference>
<dbReference type="SUPFAM" id="SSF52540">
    <property type="entry name" value="P-loop containing nucleoside triphosphate hydrolases"/>
    <property type="match status" value="1"/>
</dbReference>
<feature type="transmembrane region" description="Helical" evidence="2">
    <location>
        <begin position="317"/>
        <end position="337"/>
    </location>
</feature>
<dbReference type="Pfam" id="PF13555">
    <property type="entry name" value="AAA_29"/>
    <property type="match status" value="1"/>
</dbReference>
<evidence type="ECO:0000313" key="4">
    <source>
        <dbReference type="Proteomes" id="UP000232145"/>
    </source>
</evidence>
<dbReference type="AlphaFoldDB" id="A0A2N0AFR1"/>
<keyword evidence="2" id="KW-0472">Membrane</keyword>
<name>A0A2N0AFR1_9LEPT</name>
<feature type="coiled-coil region" evidence="1">
    <location>
        <begin position="536"/>
        <end position="609"/>
    </location>
</feature>
<keyword evidence="1" id="KW-0175">Coiled coil</keyword>
<dbReference type="GO" id="GO:0000731">
    <property type="term" value="P:DNA synthesis involved in DNA repair"/>
    <property type="evidence" value="ECO:0007669"/>
    <property type="project" value="TreeGrafter"/>
</dbReference>
<dbReference type="InterPro" id="IPR027417">
    <property type="entry name" value="P-loop_NTPase"/>
</dbReference>
<keyword evidence="4" id="KW-1185">Reference proteome</keyword>
<reference evidence="3 4" key="1">
    <citation type="submission" date="2017-07" db="EMBL/GenBank/DDBJ databases">
        <title>Leptospira spp. isolated from tropical soils.</title>
        <authorList>
            <person name="Thibeaux R."/>
            <person name="Iraola G."/>
            <person name="Ferres I."/>
            <person name="Bierque E."/>
            <person name="Girault D."/>
            <person name="Soupe-Gilbert M.-E."/>
            <person name="Picardeau M."/>
            <person name="Goarant C."/>
        </authorList>
    </citation>
    <scope>NUCLEOTIDE SEQUENCE [LARGE SCALE GENOMIC DNA]</scope>
    <source>
        <strain evidence="3 4">FH2-B-A1</strain>
    </source>
</reference>
<dbReference type="OrthoDB" id="312458at2"/>
<comment type="caution">
    <text evidence="3">The sequence shown here is derived from an EMBL/GenBank/DDBJ whole genome shotgun (WGS) entry which is preliminary data.</text>
</comment>
<keyword evidence="2" id="KW-0812">Transmembrane</keyword>
<dbReference type="GO" id="GO:0016887">
    <property type="term" value="F:ATP hydrolysis activity"/>
    <property type="evidence" value="ECO:0007669"/>
    <property type="project" value="InterPro"/>
</dbReference>
<feature type="transmembrane region" description="Helical" evidence="2">
    <location>
        <begin position="343"/>
        <end position="361"/>
    </location>
</feature>
<evidence type="ECO:0000256" key="2">
    <source>
        <dbReference type="SAM" id="Phobius"/>
    </source>
</evidence>
<dbReference type="GO" id="GO:0006302">
    <property type="term" value="P:double-strand break repair"/>
    <property type="evidence" value="ECO:0007669"/>
    <property type="project" value="InterPro"/>
</dbReference>
<dbReference type="Proteomes" id="UP000232145">
    <property type="component" value="Unassembled WGS sequence"/>
</dbReference>
<dbReference type="Gene3D" id="3.40.50.300">
    <property type="entry name" value="P-loop containing nucleotide triphosphate hydrolases"/>
    <property type="match status" value="2"/>
</dbReference>
<dbReference type="PANTHER" id="PTHR32182">
    <property type="entry name" value="DNA REPLICATION AND REPAIR PROTEIN RECF"/>
    <property type="match status" value="1"/>
</dbReference>
<evidence type="ECO:0000256" key="1">
    <source>
        <dbReference type="SAM" id="Coils"/>
    </source>
</evidence>